<protein>
    <recommendedName>
        <fullName evidence="3">Secreted protein</fullName>
    </recommendedName>
</protein>
<evidence type="ECO:0000313" key="1">
    <source>
        <dbReference type="EMBL" id="GAA1779990.1"/>
    </source>
</evidence>
<dbReference type="Proteomes" id="UP001499938">
    <property type="component" value="Unassembled WGS sequence"/>
</dbReference>
<organism evidence="1 2">
    <name type="scientific">Nostocoides veronense</name>
    <dbReference type="NCBI Taxonomy" id="330836"/>
    <lineage>
        <taxon>Bacteria</taxon>
        <taxon>Bacillati</taxon>
        <taxon>Actinomycetota</taxon>
        <taxon>Actinomycetes</taxon>
        <taxon>Micrococcales</taxon>
        <taxon>Intrasporangiaceae</taxon>
        <taxon>Nostocoides</taxon>
    </lineage>
</organism>
<gene>
    <name evidence="1" type="ORF">GCM10009811_01630</name>
</gene>
<evidence type="ECO:0000313" key="2">
    <source>
        <dbReference type="Proteomes" id="UP001499938"/>
    </source>
</evidence>
<accession>A0ABN2L9S0</accession>
<dbReference type="EMBL" id="BAAAPO010000003">
    <property type="protein sequence ID" value="GAA1779990.1"/>
    <property type="molecule type" value="Genomic_DNA"/>
</dbReference>
<proteinExistence type="predicted"/>
<evidence type="ECO:0008006" key="3">
    <source>
        <dbReference type="Google" id="ProtNLM"/>
    </source>
</evidence>
<comment type="caution">
    <text evidence="1">The sequence shown here is derived from an EMBL/GenBank/DDBJ whole genome shotgun (WGS) entry which is preliminary data.</text>
</comment>
<sequence length="291" mass="30619">MYFSVPSVLHVTSGFAGSSTIPAVASGSPQFNAARADMSSGVTQFWSVVLVGFAVGVAGLSVPEPEVEVLPEVLDSDEVADVELSDPDVLVAAARRCDDEEVSEADDVDALELPEVLEEPVEPSLVLEEPVEPSLVLDEDGVPAVGVGTGVVGSATSTGRNCRADERRRFSSCWRVGFSGIETTILSAPCVVTSDPDTPCESTRSAMMSRACATCSLETVWSPTSRGLRISCVPPCRSRPSFGANCASLRQWAPPSTAPSATMSRMNPIKVRFSTSGRDVRAISSPPRRPG</sequence>
<reference evidence="1 2" key="1">
    <citation type="journal article" date="2019" name="Int. J. Syst. Evol. Microbiol.">
        <title>The Global Catalogue of Microorganisms (GCM) 10K type strain sequencing project: providing services to taxonomists for standard genome sequencing and annotation.</title>
        <authorList>
            <consortium name="The Broad Institute Genomics Platform"/>
            <consortium name="The Broad Institute Genome Sequencing Center for Infectious Disease"/>
            <person name="Wu L."/>
            <person name="Ma J."/>
        </authorList>
    </citation>
    <scope>NUCLEOTIDE SEQUENCE [LARGE SCALE GENOMIC DNA]</scope>
    <source>
        <strain evidence="1 2">JCM 15592</strain>
    </source>
</reference>
<keyword evidence="2" id="KW-1185">Reference proteome</keyword>
<name>A0ABN2L9S0_9MICO</name>